<name>A0ACB7ZY84_9AGAM</name>
<evidence type="ECO:0000313" key="2">
    <source>
        <dbReference type="Proteomes" id="UP000790377"/>
    </source>
</evidence>
<evidence type="ECO:0000313" key="1">
    <source>
        <dbReference type="EMBL" id="KAH7905688.1"/>
    </source>
</evidence>
<sequence>MNTTSLTTLARDFGDRWTPHFRPMSTYYWVCLNGDSVEGRDLSTGLTSYRRLTSGEFADRDWALHARWYDSKKAWEGFIPQPAQPVLTGLHRWVWLGRAEPSHWTEGSGGMVRLRPAFIASVRGTYEVLGHLLHQVQGLYSQGGAINLRLADIQWLNSEFALPELAAPRIWDLRRNVVDVLGFVSWHLLRDEAGWQTRPWDPTFVDKVLDMRFLECPKRGVHIKTSEADMGLLAQWIRHSVPVHYIWDPHLTGPWCPIELGARNLHSYNHLVGEEPPAAKKKQKTVVWSGQTMQLGESSAKGQNQAPLKTAEYDSQLYSHPSGCIHVLSSNYEPEEEDSSVGPPTTSAILARWASKQTLLKDCVGLDRSYPMDSDDDDDMLGPNVRSLTASSRQTPVMKSSDSNIPARSTGGLAQTGPILSTTTHVGAQERTTTDNTIIVSTFDDSDGMNTDPSRTTANWTASPVDEEIDHGQGWGLEEEVLVPNDVSYSSSSVPTSAVSSSFSSSGSLLPRSEQERGRQSDRGGHSSSRSIGHRERSLPQANGKRQRRDDSRSPSRRPRYHDVWRPGPRHTERRSLSPSLRTNRGRKDSFSATQPRRRRSSFSPPPRRHARDQRSPLRLYYDDWEPTCQGISPIRVVDHRGGHGIKLSLAERLASPRASSSSISPSTGPAAQGLLQRLRDAPQGGVDIASWIRSKFTTWAETFLPAASSLPPGLIPTSFTSKPLRAGHLDLPPTTAVRCHVLLAESPELEPTDLPSLCLARGMPFRIWVPVGGLKQLMPSGLSGGRSKPAYLTAAEAGFSAKGPAEACAEYLLRASTLMMRPHARRFLTMGGLLWRIALEFGPPGLYQAALAGPSIDTTFYNAGEYLPATGETDDTVSDEEVDVLLGGYDGPGYRQRLSLWPPLKMLTDSGRWTGEWTETNETWFAGRVALIRAKSLLAFQSYKTWKQAVKALSAATLANEETVNTVAHTTAVLRDSETMSTSRLELPSL</sequence>
<protein>
    <submittedName>
        <fullName evidence="1">Uncharacterized protein</fullName>
    </submittedName>
</protein>
<comment type="caution">
    <text evidence="1">The sequence shown here is derived from an EMBL/GenBank/DDBJ whole genome shotgun (WGS) entry which is preliminary data.</text>
</comment>
<accession>A0ACB7ZY84</accession>
<reference evidence="1" key="1">
    <citation type="journal article" date="2021" name="New Phytol.">
        <title>Evolutionary innovations through gain and loss of genes in the ectomycorrhizal Boletales.</title>
        <authorList>
            <person name="Wu G."/>
            <person name="Miyauchi S."/>
            <person name="Morin E."/>
            <person name="Kuo A."/>
            <person name="Drula E."/>
            <person name="Varga T."/>
            <person name="Kohler A."/>
            <person name="Feng B."/>
            <person name="Cao Y."/>
            <person name="Lipzen A."/>
            <person name="Daum C."/>
            <person name="Hundley H."/>
            <person name="Pangilinan J."/>
            <person name="Johnson J."/>
            <person name="Barry K."/>
            <person name="LaButti K."/>
            <person name="Ng V."/>
            <person name="Ahrendt S."/>
            <person name="Min B."/>
            <person name="Choi I.G."/>
            <person name="Park H."/>
            <person name="Plett J.M."/>
            <person name="Magnuson J."/>
            <person name="Spatafora J.W."/>
            <person name="Nagy L.G."/>
            <person name="Henrissat B."/>
            <person name="Grigoriev I.V."/>
            <person name="Yang Z.L."/>
            <person name="Xu J."/>
            <person name="Martin F.M."/>
        </authorList>
    </citation>
    <scope>NUCLEOTIDE SEQUENCE</scope>
    <source>
        <strain evidence="1">ATCC 28755</strain>
    </source>
</reference>
<keyword evidence="2" id="KW-1185">Reference proteome</keyword>
<proteinExistence type="predicted"/>
<organism evidence="1 2">
    <name type="scientific">Hygrophoropsis aurantiaca</name>
    <dbReference type="NCBI Taxonomy" id="72124"/>
    <lineage>
        <taxon>Eukaryota</taxon>
        <taxon>Fungi</taxon>
        <taxon>Dikarya</taxon>
        <taxon>Basidiomycota</taxon>
        <taxon>Agaricomycotina</taxon>
        <taxon>Agaricomycetes</taxon>
        <taxon>Agaricomycetidae</taxon>
        <taxon>Boletales</taxon>
        <taxon>Coniophorineae</taxon>
        <taxon>Hygrophoropsidaceae</taxon>
        <taxon>Hygrophoropsis</taxon>
    </lineage>
</organism>
<dbReference type="EMBL" id="MU268142">
    <property type="protein sequence ID" value="KAH7905688.1"/>
    <property type="molecule type" value="Genomic_DNA"/>
</dbReference>
<gene>
    <name evidence="1" type="ORF">BJ138DRAFT_1118245</name>
</gene>
<dbReference type="Proteomes" id="UP000790377">
    <property type="component" value="Unassembled WGS sequence"/>
</dbReference>